<dbReference type="InterPro" id="IPR019196">
    <property type="entry name" value="ABC_transp_unknown"/>
</dbReference>
<organism evidence="3 4">
    <name type="scientific">Sphingopyxis lindanitolerans</name>
    <dbReference type="NCBI Taxonomy" id="2054227"/>
    <lineage>
        <taxon>Bacteria</taxon>
        <taxon>Pseudomonadati</taxon>
        <taxon>Pseudomonadota</taxon>
        <taxon>Alphaproteobacteria</taxon>
        <taxon>Sphingomonadales</taxon>
        <taxon>Sphingomonadaceae</taxon>
        <taxon>Sphingopyxis</taxon>
    </lineage>
</organism>
<keyword evidence="4" id="KW-1185">Reference proteome</keyword>
<evidence type="ECO:0000313" key="4">
    <source>
        <dbReference type="Proteomes" id="UP000238954"/>
    </source>
</evidence>
<keyword evidence="1" id="KW-0812">Transmembrane</keyword>
<feature type="domain" description="ABC-type uncharacterised transport system" evidence="2">
    <location>
        <begin position="223"/>
        <end position="311"/>
    </location>
</feature>
<dbReference type="EMBL" id="PHFW01000003">
    <property type="protein sequence ID" value="PQM26563.1"/>
    <property type="molecule type" value="Genomic_DNA"/>
</dbReference>
<reference evidence="4" key="1">
    <citation type="submission" date="2017-11" db="EMBL/GenBank/DDBJ databases">
        <title>The complete genome sequence of Sphingopyxis pomeranensis sp. nov. strain WS5A3p.</title>
        <authorList>
            <person name="Kaminski M.A."/>
        </authorList>
    </citation>
    <scope>NUCLEOTIDE SEQUENCE [LARGE SCALE GENOMIC DNA]</scope>
    <source>
        <strain evidence="4">WS5A3p</strain>
    </source>
</reference>
<name>A0A2S8B2J6_9SPHN</name>
<keyword evidence="1" id="KW-0472">Membrane</keyword>
<evidence type="ECO:0000313" key="3">
    <source>
        <dbReference type="EMBL" id="PQM26563.1"/>
    </source>
</evidence>
<comment type="caution">
    <text evidence="3">The sequence shown here is derived from an EMBL/GenBank/DDBJ whole genome shotgun (WGS) entry which is preliminary data.</text>
</comment>
<feature type="transmembrane region" description="Helical" evidence="1">
    <location>
        <begin position="145"/>
        <end position="165"/>
    </location>
</feature>
<proteinExistence type="predicted"/>
<gene>
    <name evidence="3" type="ORF">CVO77_16230</name>
</gene>
<evidence type="ECO:0000259" key="2">
    <source>
        <dbReference type="Pfam" id="PF09822"/>
    </source>
</evidence>
<keyword evidence="1" id="KW-1133">Transmembrane helix</keyword>
<feature type="transmembrane region" description="Helical" evidence="1">
    <location>
        <begin position="38"/>
        <end position="54"/>
    </location>
</feature>
<dbReference type="RefSeq" id="WP_105999936.1">
    <property type="nucleotide sequence ID" value="NZ_CM009578.1"/>
</dbReference>
<sequence length="405" mass="43041">MIARRRPAALDAAIAASVLLALAWFAGGQARLGRIDPALVLPWLALVLVPLALVPTKHRVPAKAGVHHPLVQNGTGRRWTPAFAGEQFSFVVVALLFAQAALASLLAAQIPWAQLGLVGVGVALAAWLAAGLARWRAGRAMRGAAALLLVGAWSVGAHLLLAALYRAPPAEGAPVTMLTGLPLRWSAGEDMAAMIARGASDDAALQRIEAAGPVRLVDSLIDHPPAPGGALFLAHPRALAPRELVAIDAFVREGGRAVILADALSGWPARHPFGDPRNPPVTSLLTPLLDHWGVTLGTAPISDRRTIPVEVDGARLRLFTAGRFDTLPPGCKPYADRRIASCRIGRGAVWLVGDADLLFAPLWQPAPHWAAHLRRADTMEWLAAHLWPDTPRAWLQPLWIRAAAQ</sequence>
<accession>A0A2S8B2J6</accession>
<dbReference type="AlphaFoldDB" id="A0A2S8B2J6"/>
<dbReference type="Pfam" id="PF09822">
    <property type="entry name" value="ABC_transp_aux"/>
    <property type="match status" value="1"/>
</dbReference>
<feature type="transmembrane region" description="Helical" evidence="1">
    <location>
        <begin position="112"/>
        <end position="133"/>
    </location>
</feature>
<dbReference type="OrthoDB" id="7390937at2"/>
<feature type="transmembrane region" description="Helical" evidence="1">
    <location>
        <begin position="88"/>
        <end position="106"/>
    </location>
</feature>
<protein>
    <recommendedName>
        <fullName evidence="2">ABC-type uncharacterized transport system domain-containing protein</fullName>
    </recommendedName>
</protein>
<dbReference type="Proteomes" id="UP000238954">
    <property type="component" value="Chromosome"/>
</dbReference>
<evidence type="ECO:0000256" key="1">
    <source>
        <dbReference type="SAM" id="Phobius"/>
    </source>
</evidence>